<feature type="chain" id="PRO_5047286630" evidence="2">
    <location>
        <begin position="25"/>
        <end position="731"/>
    </location>
</feature>
<reference evidence="3 4" key="1">
    <citation type="submission" date="2024-04" db="EMBL/GenBank/DDBJ databases">
        <title>Tritrichomonas musculus Genome.</title>
        <authorList>
            <person name="Alves-Ferreira E."/>
            <person name="Grigg M."/>
            <person name="Lorenzi H."/>
            <person name="Galac M."/>
        </authorList>
    </citation>
    <scope>NUCLEOTIDE SEQUENCE [LARGE SCALE GENOMIC DNA]</scope>
    <source>
        <strain evidence="3 4">EAF2021</strain>
    </source>
</reference>
<evidence type="ECO:0000313" key="3">
    <source>
        <dbReference type="EMBL" id="KAK8893730.1"/>
    </source>
</evidence>
<evidence type="ECO:0000256" key="1">
    <source>
        <dbReference type="SAM" id="MobiDB-lite"/>
    </source>
</evidence>
<organism evidence="3 4">
    <name type="scientific">Tritrichomonas musculus</name>
    <dbReference type="NCBI Taxonomy" id="1915356"/>
    <lineage>
        <taxon>Eukaryota</taxon>
        <taxon>Metamonada</taxon>
        <taxon>Parabasalia</taxon>
        <taxon>Tritrichomonadida</taxon>
        <taxon>Tritrichomonadidae</taxon>
        <taxon>Tritrichomonas</taxon>
    </lineage>
</organism>
<feature type="compositionally biased region" description="Polar residues" evidence="1">
    <location>
        <begin position="199"/>
        <end position="214"/>
    </location>
</feature>
<sequence>MSKNALTNNLIILILGCFTYQASCSYNEVKFSMSRSYYIDTEGFAKLKAKANVYYKYSSTFFEIVLRDPKYDTYRKNRSQNNQNNFNYSQNTSYDMQFNNYEIIFPLDFDEKVFNFSLTYDNKTYSNKNINDKSSKNENNGIYGFVDDNFTMVSHNERTNDSYVNRLTMNVFILNNNLLIKVSNLPVFFDYYINNTEASSTSSDNILNNEQQENNTKKSKRKRKRKFLSYQEKEDPRGRFFEVSIGFTIFKKLEIKPDKAGSKIAFYPFNYKTCDFCRSSKNLSRLHNFVFNFDLEGHQNDQLFKYGKPQRKCIINEEVDLLGNPPKFNITENATNKYTFYGFLLKLRLVKFPAFSIINDDNFVLPVIDVNSTNSSYKNITKYDENYFISKNFSQLTKITVMPKSHRMLILLDDDNQYWQIELENTLTNYFPNSAHLIGHLHFDQNKDTAFSEPYENGKNKTHQNAFNIFDENEDINFEINANLNENESIIENISKIIRMYKPDVIINFIDETKNSTEINRIFNIEKIYKSAFPDNSTINFDDILYIKSHGNLAFNHSIIDKIHQFDFAKSSVQSDCGIQLKKEKNVIKGKRNKFSFLHTDKCFNCSFDFNNRTFYSWDMSVFPSKALFKTLFENNKRKGAITNELLNKISLSSIEDDFYEYKKINKNEQSNHITDIIGPSFLSNNGENSSINKDIKINLINDCNKCPDFAKICAIQYKEEYLTNATESID</sequence>
<evidence type="ECO:0000256" key="2">
    <source>
        <dbReference type="SAM" id="SignalP"/>
    </source>
</evidence>
<evidence type="ECO:0000313" key="4">
    <source>
        <dbReference type="Proteomes" id="UP001470230"/>
    </source>
</evidence>
<gene>
    <name evidence="3" type="ORF">M9Y10_022159</name>
</gene>
<proteinExistence type="predicted"/>
<comment type="caution">
    <text evidence="3">The sequence shown here is derived from an EMBL/GenBank/DDBJ whole genome shotgun (WGS) entry which is preliminary data.</text>
</comment>
<keyword evidence="4" id="KW-1185">Reference proteome</keyword>
<keyword evidence="2" id="KW-0732">Signal</keyword>
<dbReference type="PROSITE" id="PS51257">
    <property type="entry name" value="PROKAR_LIPOPROTEIN"/>
    <property type="match status" value="1"/>
</dbReference>
<dbReference type="EMBL" id="JAPFFF010000003">
    <property type="protein sequence ID" value="KAK8893730.1"/>
    <property type="molecule type" value="Genomic_DNA"/>
</dbReference>
<protein>
    <submittedName>
        <fullName evidence="3">Uncharacterized protein</fullName>
    </submittedName>
</protein>
<accession>A0ABR2KRG8</accession>
<dbReference type="Proteomes" id="UP001470230">
    <property type="component" value="Unassembled WGS sequence"/>
</dbReference>
<feature type="signal peptide" evidence="2">
    <location>
        <begin position="1"/>
        <end position="24"/>
    </location>
</feature>
<name>A0ABR2KRG8_9EUKA</name>
<feature type="region of interest" description="Disordered" evidence="1">
    <location>
        <begin position="199"/>
        <end position="225"/>
    </location>
</feature>